<reference evidence="2" key="1">
    <citation type="submission" date="2018-06" db="EMBL/GenBank/DDBJ databases">
        <authorList>
            <person name="Zhirakovskaya E."/>
        </authorList>
    </citation>
    <scope>NUCLEOTIDE SEQUENCE</scope>
</reference>
<dbReference type="Gene3D" id="1.20.120.30">
    <property type="entry name" value="Aspartate receptor, ligand-binding domain"/>
    <property type="match status" value="1"/>
</dbReference>
<dbReference type="EMBL" id="UOFL01000218">
    <property type="protein sequence ID" value="VAW81458.1"/>
    <property type="molecule type" value="Genomic_DNA"/>
</dbReference>
<gene>
    <name evidence="2" type="ORF">MNBD_GAMMA12-875</name>
</gene>
<dbReference type="AlphaFoldDB" id="A0A3B0YKH6"/>
<proteinExistence type="predicted"/>
<dbReference type="Pfam" id="PF13682">
    <property type="entry name" value="CZB"/>
    <property type="match status" value="1"/>
</dbReference>
<accession>A0A3B0YKH6</accession>
<name>A0A3B0YKH6_9ZZZZ</name>
<dbReference type="InterPro" id="IPR025991">
    <property type="entry name" value="Chemoreceptor_zinc-bind_dom"/>
</dbReference>
<organism evidence="2">
    <name type="scientific">hydrothermal vent metagenome</name>
    <dbReference type="NCBI Taxonomy" id="652676"/>
    <lineage>
        <taxon>unclassified sequences</taxon>
        <taxon>metagenomes</taxon>
        <taxon>ecological metagenomes</taxon>
    </lineage>
</organism>
<sequence>MSTHDEINKAIAAHGMWKQKLRTAIDTGECESTPEKVKLDNNCAFGKWLYERIDSSAKGSPFYTEVVSLHAEFHKEAGNILEMALNGNKEAANEQMGITKDFAKFSGLLTKKMKEWQDTL</sequence>
<feature type="domain" description="Chemoreceptor zinc-binding" evidence="1">
    <location>
        <begin position="14"/>
        <end position="80"/>
    </location>
</feature>
<evidence type="ECO:0000313" key="2">
    <source>
        <dbReference type="EMBL" id="VAW81458.1"/>
    </source>
</evidence>
<protein>
    <recommendedName>
        <fullName evidence="1">Chemoreceptor zinc-binding domain-containing protein</fullName>
    </recommendedName>
</protein>
<evidence type="ECO:0000259" key="1">
    <source>
        <dbReference type="Pfam" id="PF13682"/>
    </source>
</evidence>